<evidence type="ECO:0000313" key="6">
    <source>
        <dbReference type="EMBL" id="MFB9678948.1"/>
    </source>
</evidence>
<evidence type="ECO:0000256" key="2">
    <source>
        <dbReference type="ARBA" id="ARBA00023125"/>
    </source>
</evidence>
<sequence length="208" mass="23576">MEITAGLRERKKAETRLAVHEAALRLTVEHGLEHVTVEAIADAANISRRTFSNYFASKEDALLYGDEQRIRLLVERIRARPAGESAWRALHEAARDVYCQMGGPDRQWVIRARLAKRHPSLLARQLANHTNLERELAQVIAERDGGSGPRPQVMAAAFLVAMRIATHLWTDEHETRPLDEIMDDVLDEMARPFDDRPFDAGRPARQDA</sequence>
<dbReference type="PROSITE" id="PS50977">
    <property type="entry name" value="HTH_TETR_2"/>
    <property type="match status" value="1"/>
</dbReference>
<evidence type="ECO:0000313" key="7">
    <source>
        <dbReference type="Proteomes" id="UP001589610"/>
    </source>
</evidence>
<evidence type="ECO:0000256" key="3">
    <source>
        <dbReference type="ARBA" id="ARBA00023163"/>
    </source>
</evidence>
<keyword evidence="2 4" id="KW-0238">DNA-binding</keyword>
<dbReference type="InterPro" id="IPR009057">
    <property type="entry name" value="Homeodomain-like_sf"/>
</dbReference>
<gene>
    <name evidence="6" type="ORF">ACFFRH_26010</name>
</gene>
<dbReference type="InterPro" id="IPR023772">
    <property type="entry name" value="DNA-bd_HTH_TetR-type_CS"/>
</dbReference>
<name>A0ABV5TMX3_9ACTN</name>
<dbReference type="PANTHER" id="PTHR30055:SF238">
    <property type="entry name" value="MYCOFACTOCIN BIOSYNTHESIS TRANSCRIPTIONAL REGULATOR MFTR-RELATED"/>
    <property type="match status" value="1"/>
</dbReference>
<dbReference type="InterPro" id="IPR001647">
    <property type="entry name" value="HTH_TetR"/>
</dbReference>
<proteinExistence type="predicted"/>
<keyword evidence="3" id="KW-0804">Transcription</keyword>
<evidence type="ECO:0000259" key="5">
    <source>
        <dbReference type="PROSITE" id="PS50977"/>
    </source>
</evidence>
<dbReference type="Gene3D" id="1.10.357.10">
    <property type="entry name" value="Tetracycline Repressor, domain 2"/>
    <property type="match status" value="1"/>
</dbReference>
<dbReference type="Pfam" id="PF17754">
    <property type="entry name" value="TetR_C_14"/>
    <property type="match status" value="1"/>
</dbReference>
<keyword evidence="1" id="KW-0805">Transcription regulation</keyword>
<dbReference type="Gene3D" id="1.10.10.60">
    <property type="entry name" value="Homeodomain-like"/>
    <property type="match status" value="1"/>
</dbReference>
<dbReference type="Pfam" id="PF00440">
    <property type="entry name" value="TetR_N"/>
    <property type="match status" value="1"/>
</dbReference>
<accession>A0ABV5TMX3</accession>
<protein>
    <submittedName>
        <fullName evidence="6">TetR/AcrR family transcriptional regulator</fullName>
    </submittedName>
</protein>
<dbReference type="Proteomes" id="UP001589610">
    <property type="component" value="Unassembled WGS sequence"/>
</dbReference>
<reference evidence="6 7" key="1">
    <citation type="submission" date="2024-09" db="EMBL/GenBank/DDBJ databases">
        <authorList>
            <person name="Sun Q."/>
            <person name="Mori K."/>
        </authorList>
    </citation>
    <scope>NUCLEOTIDE SEQUENCE [LARGE SCALE GENOMIC DNA]</scope>
    <source>
        <strain evidence="6 7">JCM 3028</strain>
    </source>
</reference>
<feature type="DNA-binding region" description="H-T-H motif" evidence="4">
    <location>
        <begin position="36"/>
        <end position="55"/>
    </location>
</feature>
<dbReference type="InterPro" id="IPR041347">
    <property type="entry name" value="MftR_C"/>
</dbReference>
<organism evidence="6 7">
    <name type="scientific">Streptosporangium vulgare</name>
    <dbReference type="NCBI Taxonomy" id="46190"/>
    <lineage>
        <taxon>Bacteria</taxon>
        <taxon>Bacillati</taxon>
        <taxon>Actinomycetota</taxon>
        <taxon>Actinomycetes</taxon>
        <taxon>Streptosporangiales</taxon>
        <taxon>Streptosporangiaceae</taxon>
        <taxon>Streptosporangium</taxon>
    </lineage>
</organism>
<dbReference type="SUPFAM" id="SSF46689">
    <property type="entry name" value="Homeodomain-like"/>
    <property type="match status" value="1"/>
</dbReference>
<dbReference type="PANTHER" id="PTHR30055">
    <property type="entry name" value="HTH-TYPE TRANSCRIPTIONAL REGULATOR RUTR"/>
    <property type="match status" value="1"/>
</dbReference>
<feature type="domain" description="HTH tetR-type" evidence="5">
    <location>
        <begin position="13"/>
        <end position="73"/>
    </location>
</feature>
<dbReference type="InterPro" id="IPR050109">
    <property type="entry name" value="HTH-type_TetR-like_transc_reg"/>
</dbReference>
<keyword evidence="7" id="KW-1185">Reference proteome</keyword>
<evidence type="ECO:0000256" key="4">
    <source>
        <dbReference type="PROSITE-ProRule" id="PRU00335"/>
    </source>
</evidence>
<comment type="caution">
    <text evidence="6">The sequence shown here is derived from an EMBL/GenBank/DDBJ whole genome shotgun (WGS) entry which is preliminary data.</text>
</comment>
<dbReference type="PROSITE" id="PS01081">
    <property type="entry name" value="HTH_TETR_1"/>
    <property type="match status" value="1"/>
</dbReference>
<evidence type="ECO:0000256" key="1">
    <source>
        <dbReference type="ARBA" id="ARBA00023015"/>
    </source>
</evidence>
<dbReference type="EMBL" id="JBHMBS010000013">
    <property type="protein sequence ID" value="MFB9678948.1"/>
    <property type="molecule type" value="Genomic_DNA"/>
</dbReference>
<dbReference type="RefSeq" id="WP_344749531.1">
    <property type="nucleotide sequence ID" value="NZ_BAAAWW010000198.1"/>
</dbReference>